<evidence type="ECO:0000313" key="1">
    <source>
        <dbReference type="EMBL" id="KUO95338.1"/>
    </source>
</evidence>
<name>A0A101XPR9_9BACL</name>
<comment type="caution">
    <text evidence="1">The sequence shown here is derived from an EMBL/GenBank/DDBJ whole genome shotgun (WGS) entry which is preliminary data.</text>
</comment>
<protein>
    <submittedName>
        <fullName evidence="1">Uncharacterized protein</fullName>
    </submittedName>
</protein>
<organism evidence="1 2">
    <name type="scientific">Ferroacidibacillus organovorans</name>
    <dbReference type="NCBI Taxonomy" id="1765683"/>
    <lineage>
        <taxon>Bacteria</taxon>
        <taxon>Bacillati</taxon>
        <taxon>Bacillota</taxon>
        <taxon>Bacilli</taxon>
        <taxon>Bacillales</taxon>
        <taxon>Alicyclobacillaceae</taxon>
        <taxon>Ferroacidibacillus</taxon>
    </lineage>
</organism>
<gene>
    <name evidence="1" type="ORF">ATW55_04445</name>
</gene>
<proteinExistence type="predicted"/>
<sequence>MPNFGNHIQFDVYKTMPHPDPDRLPVVYEEWERRAREVLADEPFYYVSGGAGGERTMRGVQSNTVRTESSYPITVGVKWTARSERLMHCLRSATRFRIAFRC</sequence>
<dbReference type="Proteomes" id="UP000053557">
    <property type="component" value="Unassembled WGS sequence"/>
</dbReference>
<reference evidence="1 2" key="1">
    <citation type="submission" date="2015-12" db="EMBL/GenBank/DDBJ databases">
        <title>Draft genome sequence of Acidibacillus ferrooxidans ITV001, isolated from a chalcopyrite acid mine drainage site in Brazil.</title>
        <authorList>
            <person name="Dall'Agnol H."/>
            <person name="Nancucheo I."/>
            <person name="Johnson B."/>
            <person name="Oliveira R."/>
            <person name="Leite L."/>
            <person name="Pylro V."/>
            <person name="Nunes G.L."/>
            <person name="Tzotzos G."/>
            <person name="Fernandes G.R."/>
            <person name="Dutra J."/>
            <person name="Orellana S.C."/>
            <person name="Oliveira G."/>
        </authorList>
    </citation>
    <scope>NUCLEOTIDE SEQUENCE [LARGE SCALE GENOMIC DNA]</scope>
    <source>
        <strain evidence="2">ITV01</strain>
    </source>
</reference>
<dbReference type="AlphaFoldDB" id="A0A101XPR9"/>
<accession>A0A101XPR9</accession>
<evidence type="ECO:0000313" key="2">
    <source>
        <dbReference type="Proteomes" id="UP000053557"/>
    </source>
</evidence>
<dbReference type="EMBL" id="LPVJ01000053">
    <property type="protein sequence ID" value="KUO95338.1"/>
    <property type="molecule type" value="Genomic_DNA"/>
</dbReference>
<keyword evidence="2" id="KW-1185">Reference proteome</keyword>